<dbReference type="SUPFAM" id="SSF49384">
    <property type="entry name" value="Carbohydrate-binding domain"/>
    <property type="match status" value="1"/>
</dbReference>
<feature type="signal peptide" evidence="2">
    <location>
        <begin position="1"/>
        <end position="32"/>
    </location>
</feature>
<protein>
    <submittedName>
        <fullName evidence="4">DUF1593 domain-containing protein</fullName>
    </submittedName>
</protein>
<feature type="region of interest" description="Disordered" evidence="1">
    <location>
        <begin position="140"/>
        <end position="174"/>
    </location>
</feature>
<dbReference type="InterPro" id="IPR012291">
    <property type="entry name" value="CBM2_carb-bd_dom_sf"/>
</dbReference>
<name>A0A6M1KTP6_9ACTN</name>
<evidence type="ECO:0000256" key="2">
    <source>
        <dbReference type="SAM" id="SignalP"/>
    </source>
</evidence>
<dbReference type="GO" id="GO:0005975">
    <property type="term" value="P:carbohydrate metabolic process"/>
    <property type="evidence" value="ECO:0007669"/>
    <property type="project" value="InterPro"/>
</dbReference>
<evidence type="ECO:0000313" key="5">
    <source>
        <dbReference type="Proteomes" id="UP000478148"/>
    </source>
</evidence>
<gene>
    <name evidence="4" type="ORF">ENC19_06930</name>
</gene>
<dbReference type="Pfam" id="PF00553">
    <property type="entry name" value="CBM_2"/>
    <property type="match status" value="1"/>
</dbReference>
<dbReference type="PROSITE" id="PS51173">
    <property type="entry name" value="CBM2"/>
    <property type="match status" value="1"/>
</dbReference>
<dbReference type="AlphaFoldDB" id="A0A6M1KTP6"/>
<dbReference type="InterPro" id="IPR008965">
    <property type="entry name" value="CBM2/CBM3_carb-bd_dom_sf"/>
</dbReference>
<evidence type="ECO:0000256" key="1">
    <source>
        <dbReference type="SAM" id="MobiDB-lite"/>
    </source>
</evidence>
<accession>A0A6M1KTP6</accession>
<dbReference type="InterPro" id="IPR011483">
    <property type="entry name" value="Sde182_NH-like"/>
</dbReference>
<dbReference type="InterPro" id="IPR001919">
    <property type="entry name" value="CBD2"/>
</dbReference>
<dbReference type="InterPro" id="IPR048527">
    <property type="entry name" value="Sde182_C"/>
</dbReference>
<organism evidence="4 5">
    <name type="scientific">Verrucosispora sioxanthis</name>
    <dbReference type="NCBI Taxonomy" id="2499994"/>
    <lineage>
        <taxon>Bacteria</taxon>
        <taxon>Bacillati</taxon>
        <taxon>Actinomycetota</taxon>
        <taxon>Actinomycetes</taxon>
        <taxon>Micromonosporales</taxon>
        <taxon>Micromonosporaceae</taxon>
        <taxon>Micromonospora</taxon>
    </lineage>
</organism>
<keyword evidence="5" id="KW-1185">Reference proteome</keyword>
<dbReference type="GO" id="GO:0016799">
    <property type="term" value="F:hydrolase activity, hydrolyzing N-glycosyl compounds"/>
    <property type="evidence" value="ECO:0007669"/>
    <property type="project" value="InterPro"/>
</dbReference>
<dbReference type="SMART" id="SM00637">
    <property type="entry name" value="CBD_II"/>
    <property type="match status" value="1"/>
</dbReference>
<keyword evidence="2" id="KW-0732">Signal</keyword>
<comment type="caution">
    <text evidence="4">The sequence shown here is derived from an EMBL/GenBank/DDBJ whole genome shotgun (WGS) entry which is preliminary data.</text>
</comment>
<dbReference type="Proteomes" id="UP000478148">
    <property type="component" value="Unassembled WGS sequence"/>
</dbReference>
<evidence type="ECO:0000259" key="3">
    <source>
        <dbReference type="PROSITE" id="PS51173"/>
    </source>
</evidence>
<dbReference type="InterPro" id="IPR036452">
    <property type="entry name" value="Ribo_hydro-like"/>
</dbReference>
<dbReference type="InterPro" id="IPR013783">
    <property type="entry name" value="Ig-like_fold"/>
</dbReference>
<dbReference type="GO" id="GO:0004553">
    <property type="term" value="F:hydrolase activity, hydrolyzing O-glycosyl compounds"/>
    <property type="evidence" value="ECO:0007669"/>
    <property type="project" value="InterPro"/>
</dbReference>
<dbReference type="Gene3D" id="2.60.40.290">
    <property type="match status" value="1"/>
</dbReference>
<feature type="chain" id="PRO_5039016974" evidence="2">
    <location>
        <begin position="33"/>
        <end position="591"/>
    </location>
</feature>
<evidence type="ECO:0000313" key="4">
    <source>
        <dbReference type="EMBL" id="NGM12415.1"/>
    </source>
</evidence>
<dbReference type="Gene3D" id="2.60.40.10">
    <property type="entry name" value="Immunoglobulins"/>
    <property type="match status" value="1"/>
</dbReference>
<feature type="domain" description="CBM2" evidence="3">
    <location>
        <begin position="36"/>
        <end position="145"/>
    </location>
</feature>
<dbReference type="Pfam" id="PF07632">
    <property type="entry name" value="Sde182_NH-like"/>
    <property type="match status" value="1"/>
</dbReference>
<dbReference type="RefSeq" id="WP_164446293.1">
    <property type="nucleotide sequence ID" value="NZ_SAIY01000002.1"/>
</dbReference>
<dbReference type="GO" id="GO:0030247">
    <property type="term" value="F:polysaccharide binding"/>
    <property type="evidence" value="ECO:0007669"/>
    <property type="project" value="UniProtKB-UniRule"/>
</dbReference>
<reference evidence="4 5" key="1">
    <citation type="submission" date="2020-02" db="EMBL/GenBank/DDBJ databases">
        <title>Draft Genome Sequence of Verrucosispora sp. Strain CWR15, Isolated from Gulf of Mexico Sponge.</title>
        <authorList>
            <person name="Kennedy S.J."/>
            <person name="Cella E."/>
            <person name="Azarian T."/>
            <person name="Baker B.J."/>
            <person name="Shaw L.N."/>
        </authorList>
    </citation>
    <scope>NUCLEOTIDE SEQUENCE [LARGE SCALE GENOMIC DNA]</scope>
    <source>
        <strain evidence="4 5">CWR15</strain>
    </source>
</reference>
<feature type="compositionally biased region" description="Pro residues" evidence="1">
    <location>
        <begin position="150"/>
        <end position="169"/>
    </location>
</feature>
<sequence length="591" mass="63825">MPTRHTGTAPSRLRRGTVAAIAVAVTATGALAVAGRADAAAGCRVTYSVTSQWPGGFGATIDVTNLGAPLSDWTLKFSFSAGQTVTQLWNGVVNQSGSNVTVINAEYNGNLGTNATVTPGFNGSWTGSNPAPTAFTLNGTACTGSTTPTTAPPTTAPPTTAPPTTPPPTGDSTKARVIAMTDGEVDDRSTMIRFLMYASDFDIAGIVQTNSKYQKSGHSRDKWVEAQLTKYAEILPNLRRHNPNYPDASQLQSVLRVGNENSNDLNVAPPSMATKNTPGEQLIINVLLDSDPRPVHVMAWGGANTLASALWRLRTSYSSADFNRAVAKVRIYCIWYQDGGGQWIEDNVREAYINEAYRWDNVWDYQSLSGPSPDYVKAYMTSSWLNTNVKSGHGPLGSMYPQSFVSEGDTPSFLHEIANGLNAHEDYTLGGWGGRSAYDDPGNKPRHLTDTTISDDGDRNKMYWRWIPAVQNDFAARMDWAVSSSYNGANHQPKAEVVGASRRDVSPGQVISLDASPSTDPDGNVLTYRWWQYGDADSVAAKVSINNATSQNAANFVVPNEPGKQVHIILEVADNGTPNLTSYRRLIFTIR</sequence>
<proteinExistence type="predicted"/>
<dbReference type="Gene3D" id="3.90.245.10">
    <property type="entry name" value="Ribonucleoside hydrolase-like"/>
    <property type="match status" value="1"/>
</dbReference>
<dbReference type="Pfam" id="PF21027">
    <property type="entry name" value="Sde0182_C"/>
    <property type="match status" value="1"/>
</dbReference>
<dbReference type="SUPFAM" id="SSF53590">
    <property type="entry name" value="Nucleoside hydrolase"/>
    <property type="match status" value="1"/>
</dbReference>
<dbReference type="EMBL" id="SAIY01000002">
    <property type="protein sequence ID" value="NGM12415.1"/>
    <property type="molecule type" value="Genomic_DNA"/>
</dbReference>